<name>A0A084JB69_9FIRM</name>
<dbReference type="Proteomes" id="UP000028525">
    <property type="component" value="Unassembled WGS sequence"/>
</dbReference>
<organism evidence="1 2">
    <name type="scientific">Lacrimispora celerecrescens</name>
    <dbReference type="NCBI Taxonomy" id="29354"/>
    <lineage>
        <taxon>Bacteria</taxon>
        <taxon>Bacillati</taxon>
        <taxon>Bacillota</taxon>
        <taxon>Clostridia</taxon>
        <taxon>Lachnospirales</taxon>
        <taxon>Lachnospiraceae</taxon>
        <taxon>Lacrimispora</taxon>
    </lineage>
</organism>
<evidence type="ECO:0000313" key="1">
    <source>
        <dbReference type="EMBL" id="KEZ86203.1"/>
    </source>
</evidence>
<keyword evidence="2" id="KW-1185">Reference proteome</keyword>
<dbReference type="STRING" id="29354.IO98_23230"/>
<comment type="caution">
    <text evidence="1">The sequence shown here is derived from an EMBL/GenBank/DDBJ whole genome shotgun (WGS) entry which is preliminary data.</text>
</comment>
<dbReference type="EMBL" id="JPME01000047">
    <property type="protein sequence ID" value="KEZ86203.1"/>
    <property type="molecule type" value="Genomic_DNA"/>
</dbReference>
<reference evidence="1 2" key="1">
    <citation type="submission" date="2014-07" db="EMBL/GenBank/DDBJ databases">
        <title>Draft genome of Clostridium celerecrescens 152B isolated from sediments associated with methane hydrate from Krishna Godavari basin.</title>
        <authorList>
            <person name="Honkalas V.S."/>
            <person name="Dabir A.P."/>
            <person name="Arora P."/>
            <person name="Dhakephalkar P.K."/>
        </authorList>
    </citation>
    <scope>NUCLEOTIDE SEQUENCE [LARGE SCALE GENOMIC DNA]</scope>
    <source>
        <strain evidence="1 2">152B</strain>
    </source>
</reference>
<evidence type="ECO:0000313" key="2">
    <source>
        <dbReference type="Proteomes" id="UP000028525"/>
    </source>
</evidence>
<dbReference type="AlphaFoldDB" id="A0A084JB69"/>
<accession>A0A084JB69</accession>
<sequence>MKLFNYHDHKLSYGTIESLALLGATLCMSVNGGLLEVEFAGKNEYVIPDSIPKWVRDEIRRIMCDYPEKYDEGEYDADHLPDTKTILRRRTLSYNKTEYRM</sequence>
<proteinExistence type="predicted"/>
<gene>
    <name evidence="1" type="ORF">IO98_23230</name>
</gene>
<protein>
    <submittedName>
        <fullName evidence="1">Uncharacterized protein</fullName>
    </submittedName>
</protein>